<evidence type="ECO:0000313" key="18">
    <source>
        <dbReference type="Proteomes" id="UP000750711"/>
    </source>
</evidence>
<dbReference type="InterPro" id="IPR014721">
    <property type="entry name" value="Ribsml_uS5_D2-typ_fold_subgr"/>
</dbReference>
<evidence type="ECO:0000256" key="10">
    <source>
        <dbReference type="ARBA" id="ARBA00023011"/>
    </source>
</evidence>
<name>A0A9P8LD38_9PEZI</name>
<keyword evidence="18" id="KW-1185">Reference proteome</keyword>
<sequence length="473" mass="50121">MVARPDVAVSAPGKVLLAGGYLVLDRRYSGLVFALDARIHVHATALPSAASTTTPAAVELPEIVVRSPQFQDAEWRYSYRSTERDGIIVAQSESSPTSSVSRNVFIETAIGYSLTYISTILPDAIAGSTSFTVLADNSYYSQPSSALDSGSPSPRFSKFNTTLSKAHKTGLGSSAALVTAFIASVLAHYLPQSVFSLHTSSSRNALHNLAQAAHCAAQGKVGSGFDVAAAVYGRCVYTRFSPALLEALGEHGSAGFAGQLKSLVDSQWDAQALKQGVAVPRGVRLVMCDVDCGSQTVGMVKKVLSWRKENPQEAKELWDELQTKNETLRTVLSQLATQEEAAASDLTKTEHWKELVGAFASIRRLIQKMSSLSGVPIEPHSQTALLDACSALPGVAGGVVPGAGGYDAVALLVADDEEVLKGLKVLLESWEVPVDATSDGKSGGKVRMLGVREEMEGVRGEDASVMAYGEWTL</sequence>
<keyword evidence="12" id="KW-1207">Sterol metabolism</keyword>
<keyword evidence="8" id="KW-0067">ATP-binding</keyword>
<dbReference type="PIRSF" id="PIRSF017288">
    <property type="entry name" value="PMK_GHMP_euk"/>
    <property type="match status" value="1"/>
</dbReference>
<evidence type="ECO:0000256" key="3">
    <source>
        <dbReference type="ARBA" id="ARBA00012958"/>
    </source>
</evidence>
<evidence type="ECO:0000256" key="1">
    <source>
        <dbReference type="ARBA" id="ARBA00005017"/>
    </source>
</evidence>
<dbReference type="InterPro" id="IPR035102">
    <property type="entry name" value="Phosphomevalonate_kinase"/>
</dbReference>
<comment type="pathway">
    <text evidence="1 15">Isoprenoid biosynthesis; isopentenyl diphosphate biosynthesis via mevalonate pathway; isopentenyl diphosphate from (R)-mevalonate: step 2/3.</text>
</comment>
<dbReference type="EMBL" id="JAGHQM010000403">
    <property type="protein sequence ID" value="KAH0562142.1"/>
    <property type="molecule type" value="Genomic_DNA"/>
</dbReference>
<evidence type="ECO:0000256" key="4">
    <source>
        <dbReference type="ARBA" id="ARBA00022516"/>
    </source>
</evidence>
<dbReference type="Pfam" id="PF00288">
    <property type="entry name" value="GHMP_kinases_N"/>
    <property type="match status" value="1"/>
</dbReference>
<keyword evidence="4 15" id="KW-0444">Lipid biosynthesis</keyword>
<keyword evidence="7 15" id="KW-0418">Kinase</keyword>
<protein>
    <recommendedName>
        <fullName evidence="3 15">Phosphomevalonate kinase</fullName>
        <ecNumber evidence="3 15">2.7.4.2</ecNumber>
    </recommendedName>
</protein>
<dbReference type="PANTHER" id="PTHR31814">
    <property type="match status" value="1"/>
</dbReference>
<organism evidence="17 18">
    <name type="scientific">Trichoglossum hirsutum</name>
    <dbReference type="NCBI Taxonomy" id="265104"/>
    <lineage>
        <taxon>Eukaryota</taxon>
        <taxon>Fungi</taxon>
        <taxon>Dikarya</taxon>
        <taxon>Ascomycota</taxon>
        <taxon>Pezizomycotina</taxon>
        <taxon>Geoglossomycetes</taxon>
        <taxon>Geoglossales</taxon>
        <taxon>Geoglossaceae</taxon>
        <taxon>Trichoglossum</taxon>
    </lineage>
</organism>
<dbReference type="GO" id="GO:0010142">
    <property type="term" value="P:farnesyl diphosphate biosynthetic process, mevalonate pathway"/>
    <property type="evidence" value="ECO:0007669"/>
    <property type="project" value="TreeGrafter"/>
</dbReference>
<gene>
    <name evidence="17" type="ORF">GP486_003159</name>
</gene>
<evidence type="ECO:0000256" key="5">
    <source>
        <dbReference type="ARBA" id="ARBA00022679"/>
    </source>
</evidence>
<keyword evidence="6" id="KW-0547">Nucleotide-binding</keyword>
<dbReference type="Gene3D" id="3.30.230.10">
    <property type="match status" value="1"/>
</dbReference>
<dbReference type="GO" id="GO:0005524">
    <property type="term" value="F:ATP binding"/>
    <property type="evidence" value="ECO:0007669"/>
    <property type="project" value="UniProtKB-UniRule"/>
</dbReference>
<accession>A0A9P8LD38</accession>
<evidence type="ECO:0000256" key="6">
    <source>
        <dbReference type="ARBA" id="ARBA00022741"/>
    </source>
</evidence>
<evidence type="ECO:0000256" key="2">
    <source>
        <dbReference type="ARBA" id="ARBA00006495"/>
    </source>
</evidence>
<comment type="catalytic activity">
    <reaction evidence="14">
        <text>(R)-5-phosphomevalonate + ATP = (R)-5-diphosphomevalonate + ADP</text>
        <dbReference type="Rhea" id="RHEA:16341"/>
        <dbReference type="ChEBI" id="CHEBI:30616"/>
        <dbReference type="ChEBI" id="CHEBI:57557"/>
        <dbReference type="ChEBI" id="CHEBI:58146"/>
        <dbReference type="ChEBI" id="CHEBI:456216"/>
        <dbReference type="EC" id="2.7.4.2"/>
    </reaction>
    <physiologicalReaction direction="left-to-right" evidence="14">
        <dbReference type="Rhea" id="RHEA:16342"/>
    </physiologicalReaction>
</comment>
<keyword evidence="13 15" id="KW-0753">Steroid metabolism</keyword>
<dbReference type="PANTHER" id="PTHR31814:SF2">
    <property type="entry name" value="PHOSPHOMEVALONATE KINASE"/>
    <property type="match status" value="1"/>
</dbReference>
<evidence type="ECO:0000256" key="11">
    <source>
        <dbReference type="ARBA" id="ARBA00023098"/>
    </source>
</evidence>
<dbReference type="Gene3D" id="3.30.70.890">
    <property type="entry name" value="GHMP kinase, C-terminal domain"/>
    <property type="match status" value="1"/>
</dbReference>
<keyword evidence="10" id="KW-0756">Sterol biosynthesis</keyword>
<dbReference type="FunFam" id="3.30.70.890:FF:000018">
    <property type="entry name" value="Phosphomevalonate kinase"/>
    <property type="match status" value="1"/>
</dbReference>
<dbReference type="InterPro" id="IPR036554">
    <property type="entry name" value="GHMP_kinase_C_sf"/>
</dbReference>
<comment type="similarity">
    <text evidence="2 15">Belongs to the GHMP kinase family. Mevalonate kinase subfamily.</text>
</comment>
<evidence type="ECO:0000256" key="8">
    <source>
        <dbReference type="ARBA" id="ARBA00022840"/>
    </source>
</evidence>
<dbReference type="InterPro" id="IPR020568">
    <property type="entry name" value="Ribosomal_Su5_D2-typ_SF"/>
</dbReference>
<evidence type="ECO:0000256" key="7">
    <source>
        <dbReference type="ARBA" id="ARBA00022777"/>
    </source>
</evidence>
<dbReference type="Proteomes" id="UP000750711">
    <property type="component" value="Unassembled WGS sequence"/>
</dbReference>
<feature type="domain" description="GHMP kinase N-terminal" evidence="16">
    <location>
        <begin position="167"/>
        <end position="234"/>
    </location>
</feature>
<proteinExistence type="inferred from homology"/>
<dbReference type="GO" id="GO:0005777">
    <property type="term" value="C:peroxisome"/>
    <property type="evidence" value="ECO:0007669"/>
    <property type="project" value="TreeGrafter"/>
</dbReference>
<dbReference type="InterPro" id="IPR016005">
    <property type="entry name" value="Erg8"/>
</dbReference>
<evidence type="ECO:0000256" key="15">
    <source>
        <dbReference type="PIRNR" id="PIRNR017288"/>
    </source>
</evidence>
<keyword evidence="9 15" id="KW-0752">Steroid biosynthesis</keyword>
<evidence type="ECO:0000256" key="12">
    <source>
        <dbReference type="ARBA" id="ARBA00023166"/>
    </source>
</evidence>
<evidence type="ECO:0000256" key="14">
    <source>
        <dbReference type="ARBA" id="ARBA00029326"/>
    </source>
</evidence>
<keyword evidence="11 15" id="KW-0443">Lipid metabolism</keyword>
<evidence type="ECO:0000256" key="13">
    <source>
        <dbReference type="ARBA" id="ARBA00023221"/>
    </source>
</evidence>
<evidence type="ECO:0000256" key="9">
    <source>
        <dbReference type="ARBA" id="ARBA00022955"/>
    </source>
</evidence>
<reference evidence="17" key="1">
    <citation type="submission" date="2021-03" db="EMBL/GenBank/DDBJ databases">
        <title>Comparative genomics and phylogenomic investigation of the class Geoglossomycetes provide insights into ecological specialization and systematics.</title>
        <authorList>
            <person name="Melie T."/>
            <person name="Pirro S."/>
            <person name="Miller A.N."/>
            <person name="Quandt A."/>
        </authorList>
    </citation>
    <scope>NUCLEOTIDE SEQUENCE</scope>
    <source>
        <strain evidence="17">CAQ_001_2017</strain>
    </source>
</reference>
<evidence type="ECO:0000259" key="16">
    <source>
        <dbReference type="Pfam" id="PF00288"/>
    </source>
</evidence>
<keyword evidence="5 15" id="KW-0808">Transferase</keyword>
<dbReference type="GO" id="GO:0006696">
    <property type="term" value="P:ergosterol biosynthetic process"/>
    <property type="evidence" value="ECO:0007669"/>
    <property type="project" value="TreeGrafter"/>
</dbReference>
<dbReference type="EC" id="2.7.4.2" evidence="3 15"/>
<comment type="caution">
    <text evidence="17">The sequence shown here is derived from an EMBL/GenBank/DDBJ whole genome shotgun (WGS) entry which is preliminary data.</text>
</comment>
<dbReference type="InterPro" id="IPR006204">
    <property type="entry name" value="GHMP_kinase_N_dom"/>
</dbReference>
<dbReference type="GO" id="GO:0019287">
    <property type="term" value="P:isopentenyl diphosphate biosynthetic process, mevalonate pathway"/>
    <property type="evidence" value="ECO:0007669"/>
    <property type="project" value="UniProtKB-UniRule"/>
</dbReference>
<dbReference type="AlphaFoldDB" id="A0A9P8LD38"/>
<dbReference type="SUPFAM" id="SSF54211">
    <property type="entry name" value="Ribosomal protein S5 domain 2-like"/>
    <property type="match status" value="1"/>
</dbReference>
<dbReference type="GO" id="GO:0004631">
    <property type="term" value="F:phosphomevalonate kinase activity"/>
    <property type="evidence" value="ECO:0007669"/>
    <property type="project" value="UniProtKB-UniRule"/>
</dbReference>
<evidence type="ECO:0000313" key="17">
    <source>
        <dbReference type="EMBL" id="KAH0562142.1"/>
    </source>
</evidence>